<dbReference type="InterPro" id="IPR049250">
    <property type="entry name" value="DUF6883"/>
</dbReference>
<gene>
    <name evidence="3" type="ORF">NE398_21185</name>
</gene>
<sequence length="522" mass="60396">NERMAEYHRNSDTTINKINAAYDKAIKDINEDIINIFYKYKLDGGLSDKEAKKLLNSKIPKKELDSIRIRIHGIQDEELKRYMMAQLNLEAYKARITRLEALKESIYINTKLAADVEIKQSTKLYTDNIKKAYYTNLFDIQKGLGIGFNVAEIPLETVQEILKNNWSGKHYSKRIWHNTDVLAEKLEEVITNGLMTGKSSKNMAIELEELTNYGKFVAERIVRTETTYISNSSEIESYKECGIDKYVFIATLDLRTSSQCREHDKKIFNVKDAEAGVNLPPLHPHCRSTTRAYLGESTLKDIKRRARNPETGKSYLVPGDMSYKQWYDKFVVNKYGKDKTEVFEKMIKNKSSDRKQLNEFKEVLGKESPKTLKDFQELKYNDIEEWKLTKYNYKLKKEVIDNPNVVLNNANKFEVNENKYLKYIFGGENKDGLAKGRAIESRLGYNIDNYKEFDKLIKSNIGKYPARHKASTPHGEKYEVNMVVKGLKGKQAKILVGVMDDGVPKLTTLYIDKLKESDLNHE</sequence>
<name>A0A9X3XP31_9CLOT</name>
<dbReference type="Pfam" id="PF04233">
    <property type="entry name" value="Phage_Mu_F"/>
    <property type="match status" value="1"/>
</dbReference>
<keyword evidence="4" id="KW-1185">Reference proteome</keyword>
<organism evidence="3 4">
    <name type="scientific">Clostridium tertium</name>
    <dbReference type="NCBI Taxonomy" id="1559"/>
    <lineage>
        <taxon>Bacteria</taxon>
        <taxon>Bacillati</taxon>
        <taxon>Bacillota</taxon>
        <taxon>Clostridia</taxon>
        <taxon>Eubacteriales</taxon>
        <taxon>Clostridiaceae</taxon>
        <taxon>Clostridium</taxon>
    </lineage>
</organism>
<dbReference type="Proteomes" id="UP001141183">
    <property type="component" value="Unassembled WGS sequence"/>
</dbReference>
<dbReference type="Pfam" id="PF21814">
    <property type="entry name" value="DUF6883"/>
    <property type="match status" value="1"/>
</dbReference>
<proteinExistence type="predicted"/>
<dbReference type="InterPro" id="IPR006528">
    <property type="entry name" value="Phage_head_morphogenesis_dom"/>
</dbReference>
<evidence type="ECO:0000259" key="2">
    <source>
        <dbReference type="Pfam" id="PF21814"/>
    </source>
</evidence>
<dbReference type="AlphaFoldDB" id="A0A9X3XP31"/>
<evidence type="ECO:0000313" key="3">
    <source>
        <dbReference type="EMBL" id="MDC4242638.1"/>
    </source>
</evidence>
<comment type="caution">
    <text evidence="3">The sequence shown here is derived from an EMBL/GenBank/DDBJ whole genome shotgun (WGS) entry which is preliminary data.</text>
</comment>
<evidence type="ECO:0000313" key="4">
    <source>
        <dbReference type="Proteomes" id="UP001141183"/>
    </source>
</evidence>
<protein>
    <submittedName>
        <fullName evidence="3">Minor capsid protein</fullName>
    </submittedName>
</protein>
<reference evidence="3" key="1">
    <citation type="submission" date="2022-05" db="EMBL/GenBank/DDBJ databases">
        <title>Draft genome sequence of Clostridium tertium strain CP3 isolated from Peru.</title>
        <authorList>
            <person name="Hurtado R."/>
            <person name="Lima L."/>
            <person name="Sousa T."/>
            <person name="Jaiswal A.K."/>
            <person name="Tiwari S."/>
            <person name="Maturrano L."/>
            <person name="Brenig B."/>
            <person name="Azevedo V."/>
        </authorList>
    </citation>
    <scope>NUCLEOTIDE SEQUENCE</scope>
    <source>
        <strain evidence="3">CP3</strain>
    </source>
</reference>
<dbReference type="EMBL" id="JAMRYU010000058">
    <property type="protein sequence ID" value="MDC4242638.1"/>
    <property type="molecule type" value="Genomic_DNA"/>
</dbReference>
<feature type="domain" description="Phage head morphogenesis" evidence="1">
    <location>
        <begin position="185"/>
        <end position="290"/>
    </location>
</feature>
<feature type="non-terminal residue" evidence="3">
    <location>
        <position position="1"/>
    </location>
</feature>
<accession>A0A9X3XP31</accession>
<feature type="domain" description="DUF6883" evidence="2">
    <location>
        <begin position="407"/>
        <end position="512"/>
    </location>
</feature>
<evidence type="ECO:0000259" key="1">
    <source>
        <dbReference type="Pfam" id="PF04233"/>
    </source>
</evidence>
<dbReference type="RefSeq" id="WP_272470895.1">
    <property type="nucleotide sequence ID" value="NZ_JAMRYU010000058.1"/>
</dbReference>
<dbReference type="NCBIfam" id="TIGR01641">
    <property type="entry name" value="phageSPP1_gp7"/>
    <property type="match status" value="1"/>
</dbReference>